<keyword evidence="3" id="KW-1185">Reference proteome</keyword>
<dbReference type="Proteomes" id="UP000470404">
    <property type="component" value="Unassembled WGS sequence"/>
</dbReference>
<evidence type="ECO:0000313" key="3">
    <source>
        <dbReference type="Proteomes" id="UP000470404"/>
    </source>
</evidence>
<evidence type="ECO:0000256" key="1">
    <source>
        <dbReference type="SAM" id="Phobius"/>
    </source>
</evidence>
<dbReference type="InterPro" id="IPR043993">
    <property type="entry name" value="T4SS_pilin"/>
</dbReference>
<dbReference type="EMBL" id="JAAGNC010000223">
    <property type="protein sequence ID" value="NEC62970.1"/>
    <property type="molecule type" value="Genomic_DNA"/>
</dbReference>
<accession>A0ABX0C5D6</accession>
<comment type="caution">
    <text evidence="2">The sequence shown here is derived from an EMBL/GenBank/DDBJ whole genome shotgun (WGS) entry which is preliminary data.</text>
</comment>
<evidence type="ECO:0008006" key="4">
    <source>
        <dbReference type="Google" id="ProtNLM"/>
    </source>
</evidence>
<sequence>MLFAAAEPAAAGAIVVAAPGSLDQVVDNLRNFLIGLLVGLATLFLTIGGVRYLAADGDAGEVERAKKSLRNAAIGYGLAMLAPVIVSVLKSLVG</sequence>
<gene>
    <name evidence="2" type="ORF">G3I59_47130</name>
</gene>
<evidence type="ECO:0000313" key="2">
    <source>
        <dbReference type="EMBL" id="NEC62970.1"/>
    </source>
</evidence>
<keyword evidence="1" id="KW-0472">Membrane</keyword>
<feature type="transmembrane region" description="Helical" evidence="1">
    <location>
        <begin position="33"/>
        <end position="53"/>
    </location>
</feature>
<keyword evidence="1" id="KW-1133">Transmembrane helix</keyword>
<protein>
    <recommendedName>
        <fullName evidence="4">TrbC/VIRB2 family protein</fullName>
    </recommendedName>
</protein>
<reference evidence="2 3" key="1">
    <citation type="submission" date="2020-01" db="EMBL/GenBank/DDBJ databases">
        <title>Insect and environment-associated Actinomycetes.</title>
        <authorList>
            <person name="Currrie C."/>
            <person name="Chevrette M."/>
            <person name="Carlson C."/>
            <person name="Stubbendieck R."/>
            <person name="Wendt-Pienkowski E."/>
        </authorList>
    </citation>
    <scope>NUCLEOTIDE SEQUENCE [LARGE SCALE GENOMIC DNA]</scope>
    <source>
        <strain evidence="2 3">SID8386</strain>
    </source>
</reference>
<proteinExistence type="predicted"/>
<name>A0ABX0C5D6_9PSEU</name>
<feature type="transmembrane region" description="Helical" evidence="1">
    <location>
        <begin position="73"/>
        <end position="93"/>
    </location>
</feature>
<dbReference type="Pfam" id="PF18895">
    <property type="entry name" value="T4SS_pilin"/>
    <property type="match status" value="1"/>
</dbReference>
<keyword evidence="1" id="KW-0812">Transmembrane</keyword>
<organism evidence="2 3">
    <name type="scientific">Amycolatopsis rubida</name>
    <dbReference type="NCBI Taxonomy" id="112413"/>
    <lineage>
        <taxon>Bacteria</taxon>
        <taxon>Bacillati</taxon>
        <taxon>Actinomycetota</taxon>
        <taxon>Actinomycetes</taxon>
        <taxon>Pseudonocardiales</taxon>
        <taxon>Pseudonocardiaceae</taxon>
        <taxon>Amycolatopsis</taxon>
    </lineage>
</organism>